<evidence type="ECO:0000313" key="1">
    <source>
        <dbReference type="EMBL" id="SDU90255.1"/>
    </source>
</evidence>
<dbReference type="Proteomes" id="UP000198675">
    <property type="component" value="Chromosome I"/>
</dbReference>
<reference evidence="2" key="1">
    <citation type="submission" date="2016-10" db="EMBL/GenBank/DDBJ databases">
        <authorList>
            <person name="Varghese N."/>
            <person name="Submissions S."/>
        </authorList>
    </citation>
    <scope>NUCLEOTIDE SEQUENCE [LARGE SCALE GENOMIC DNA]</scope>
    <source>
        <strain evidence="2">KCTC 32246</strain>
    </source>
</reference>
<organism evidence="1 2">
    <name type="scientific">Pseudomonas sihuiensis</name>
    <dbReference type="NCBI Taxonomy" id="1274359"/>
    <lineage>
        <taxon>Bacteria</taxon>
        <taxon>Pseudomonadati</taxon>
        <taxon>Pseudomonadota</taxon>
        <taxon>Gammaproteobacteria</taxon>
        <taxon>Pseudomonadales</taxon>
        <taxon>Pseudomonadaceae</taxon>
        <taxon>Pseudomonas</taxon>
    </lineage>
</organism>
<name>A0A1H2MB44_9PSED</name>
<dbReference type="RefSeq" id="WP_058164154.1">
    <property type="nucleotide sequence ID" value="NZ_LT629797.1"/>
</dbReference>
<accession>A0A1H2MB44</accession>
<keyword evidence="2" id="KW-1185">Reference proteome</keyword>
<gene>
    <name evidence="1" type="ORF">SAMN05216363_3080</name>
</gene>
<dbReference type="AlphaFoldDB" id="A0A1H2MB44"/>
<evidence type="ECO:0000313" key="2">
    <source>
        <dbReference type="Proteomes" id="UP000198675"/>
    </source>
</evidence>
<protein>
    <submittedName>
        <fullName evidence="1">Uncharacterized protein</fullName>
    </submittedName>
</protein>
<dbReference type="EMBL" id="LT629797">
    <property type="protein sequence ID" value="SDU90255.1"/>
    <property type="molecule type" value="Genomic_DNA"/>
</dbReference>
<proteinExistence type="predicted"/>
<sequence>MNVVTGLNEAMIEGLLKNKRSFEVIGLRGNFMEGIKLVETKIEALGMKCRIRSDMKATIAQGGFIGGLMGAASLPAGIAIGAIAAAATAGHQLATYNPDYEVLKDYVNKKLTVTYKK</sequence>